<protein>
    <submittedName>
        <fullName evidence="3">Transglutaminase domain-containing protein</fullName>
    </submittedName>
</protein>
<reference evidence="3 4" key="1">
    <citation type="submission" date="2019-04" db="EMBL/GenBank/DDBJ databases">
        <title>Isachenkonia alkalipeptolytica gen. nov. sp. nov. a new anaerobic, alkiliphilic organothrophic bacterium capable to reduce synthesized ferrihydrite isolated from a soda lake.</title>
        <authorList>
            <person name="Toshchakov S.V."/>
            <person name="Zavarzina D.G."/>
            <person name="Zhilina T.N."/>
            <person name="Kostrikina N.A."/>
            <person name="Kublanov I.V."/>
        </authorList>
    </citation>
    <scope>NUCLEOTIDE SEQUENCE [LARGE SCALE GENOMIC DNA]</scope>
    <source>
        <strain evidence="3 4">Z-1701</strain>
    </source>
</reference>
<comment type="caution">
    <text evidence="3">The sequence shown here is derived from an EMBL/GenBank/DDBJ whole genome shotgun (WGS) entry which is preliminary data.</text>
</comment>
<accession>A0AA44BG35</accession>
<gene>
    <name evidence="3" type="ORF">ISALK_11255</name>
</gene>
<dbReference type="Pfam" id="PF13559">
    <property type="entry name" value="DUF4129"/>
    <property type="match status" value="1"/>
</dbReference>
<feature type="transmembrane region" description="Helical" evidence="1">
    <location>
        <begin position="625"/>
        <end position="644"/>
    </location>
</feature>
<dbReference type="InterPro" id="IPR002931">
    <property type="entry name" value="Transglutaminase-like"/>
</dbReference>
<keyword evidence="1" id="KW-0812">Transmembrane</keyword>
<dbReference type="Proteomes" id="UP000449710">
    <property type="component" value="Unassembled WGS sequence"/>
</dbReference>
<dbReference type="InterPro" id="IPR052901">
    <property type="entry name" value="Bact_TGase-like"/>
</dbReference>
<evidence type="ECO:0000259" key="2">
    <source>
        <dbReference type="SMART" id="SM00460"/>
    </source>
</evidence>
<evidence type="ECO:0000256" key="1">
    <source>
        <dbReference type="SAM" id="Phobius"/>
    </source>
</evidence>
<feature type="domain" description="Transglutaminase-like" evidence="2">
    <location>
        <begin position="487"/>
        <end position="559"/>
    </location>
</feature>
<dbReference type="RefSeq" id="WP_160722359.1">
    <property type="nucleotide sequence ID" value="NZ_SUMG01000016.1"/>
</dbReference>
<keyword evidence="1" id="KW-0472">Membrane</keyword>
<dbReference type="Gene3D" id="3.10.620.30">
    <property type="match status" value="1"/>
</dbReference>
<feature type="transmembrane region" description="Helical" evidence="1">
    <location>
        <begin position="38"/>
        <end position="55"/>
    </location>
</feature>
<name>A0AA44BG35_9CLOT</name>
<organism evidence="3 4">
    <name type="scientific">Isachenkonia alkalipeptolytica</name>
    <dbReference type="NCBI Taxonomy" id="2565777"/>
    <lineage>
        <taxon>Bacteria</taxon>
        <taxon>Bacillati</taxon>
        <taxon>Bacillota</taxon>
        <taxon>Clostridia</taxon>
        <taxon>Eubacteriales</taxon>
        <taxon>Clostridiaceae</taxon>
        <taxon>Isachenkonia</taxon>
    </lineage>
</organism>
<keyword evidence="4" id="KW-1185">Reference proteome</keyword>
<sequence>MYRNLSTSQKLITYIAYIAMVFSLLYVYGVVIGVELNFFLQFFIVLLGSLAVVFFMKKPLVFYILLVFSMISLLVVHRYVTPILEAVIQRMAALFSNIFNHLQGEEFIFPENVLWFWGILLGIIALFTAFIIFKEKRIYWLLPVYLGSYIYYWYIYIDQAYGMTVVFIVAFLVLFGMNKYFEEQCHWEGTERNRIDSLYGPWIQTVGIYSALIILLAMILPKSGNALEWHWLEDRVYDVFPFVEDMRSDSQYIRGAREADSFEFTSTGFQRESNRLGGPVSLSSRVVMQVEASEPNYLRGNVRHTYQDNRWETITEPSETYDLAEDFSGLTEEEEDEYYRQAFITITHDEFASQSLFTPFKPAEVRSSRGEEVIVNRDGALIFPDGVYQRESYTIKVQKPRVYGELLETDIDLQIEDLEYLDSYLQLPEEEITDRTRELTESIVEEAEAENDYEKARAIEGHLREDYEYNTQVEPLPLNEEFVDHFLFETQEGYCTYYATTMAVMLRLEGIPVRYIEGYVAREEVEDEPGVYEVRQRHAHTWVEAFIEPVGWVNFEPTPAFPQPYRQDALLGMEEEEDLDIDFEQEEADDFGDLGIDADVEVGPGDGDEALDEPETTIPPRVTRGVIIALLLLFIGFMPGRFLYGVLEYRRRERQVESWSSKKKILCLYAYVLELIEKLGQQPREGETHYEFADRIAYKLYEERKIGIKDLTHIFVQSKYGDLPVSDEEVQLFKDYRHRLEGRLKNDWGKRRYLYRKYIKRDFTVKNDKR</sequence>
<keyword evidence="1" id="KW-1133">Transmembrane helix</keyword>
<dbReference type="PANTHER" id="PTHR42736:SF1">
    <property type="entry name" value="PROTEIN-GLUTAMINE GAMMA-GLUTAMYLTRANSFERASE"/>
    <property type="match status" value="1"/>
</dbReference>
<evidence type="ECO:0000313" key="3">
    <source>
        <dbReference type="EMBL" id="NBG89066.1"/>
    </source>
</evidence>
<dbReference type="SUPFAM" id="SSF54001">
    <property type="entry name" value="Cysteine proteinases"/>
    <property type="match status" value="1"/>
</dbReference>
<feature type="transmembrane region" description="Helical" evidence="1">
    <location>
        <begin position="60"/>
        <end position="80"/>
    </location>
</feature>
<dbReference type="InterPro" id="IPR038765">
    <property type="entry name" value="Papain-like_cys_pep_sf"/>
</dbReference>
<dbReference type="Pfam" id="PF01841">
    <property type="entry name" value="Transglut_core"/>
    <property type="match status" value="1"/>
</dbReference>
<dbReference type="PANTHER" id="PTHR42736">
    <property type="entry name" value="PROTEIN-GLUTAMINE GAMMA-GLUTAMYLTRANSFERASE"/>
    <property type="match status" value="1"/>
</dbReference>
<feature type="transmembrane region" description="Helical" evidence="1">
    <location>
        <begin position="198"/>
        <end position="220"/>
    </location>
</feature>
<feature type="transmembrane region" description="Helical" evidence="1">
    <location>
        <begin position="12"/>
        <end position="32"/>
    </location>
</feature>
<dbReference type="SMART" id="SM00460">
    <property type="entry name" value="TGc"/>
    <property type="match status" value="1"/>
</dbReference>
<dbReference type="EMBL" id="SUMG01000016">
    <property type="protein sequence ID" value="NBG89066.1"/>
    <property type="molecule type" value="Genomic_DNA"/>
</dbReference>
<feature type="transmembrane region" description="Helical" evidence="1">
    <location>
        <begin position="138"/>
        <end position="154"/>
    </location>
</feature>
<dbReference type="InterPro" id="IPR025403">
    <property type="entry name" value="TgpA-like_C"/>
</dbReference>
<dbReference type="Pfam" id="PF11992">
    <property type="entry name" value="TgpA_N"/>
    <property type="match status" value="1"/>
</dbReference>
<dbReference type="AlphaFoldDB" id="A0AA44BG35"/>
<feature type="transmembrane region" description="Helical" evidence="1">
    <location>
        <begin position="160"/>
        <end position="177"/>
    </location>
</feature>
<feature type="transmembrane region" description="Helical" evidence="1">
    <location>
        <begin position="114"/>
        <end position="133"/>
    </location>
</feature>
<proteinExistence type="predicted"/>
<dbReference type="InterPro" id="IPR021878">
    <property type="entry name" value="TgpA_N"/>
</dbReference>
<evidence type="ECO:0000313" key="4">
    <source>
        <dbReference type="Proteomes" id="UP000449710"/>
    </source>
</evidence>